<comment type="subcellular location">
    <subcellularLocation>
        <location evidence="1">Membrane</location>
        <topology evidence="1">Multi-pass membrane protein</topology>
    </subcellularLocation>
</comment>
<feature type="transmembrane region" description="Helical" evidence="6">
    <location>
        <begin position="80"/>
        <end position="99"/>
    </location>
</feature>
<dbReference type="InterPro" id="IPR008521">
    <property type="entry name" value="Mg_trans_NIPA"/>
</dbReference>
<dbReference type="GO" id="GO:0015095">
    <property type="term" value="F:magnesium ion transmembrane transporter activity"/>
    <property type="evidence" value="ECO:0007669"/>
    <property type="project" value="InterPro"/>
</dbReference>
<feature type="region of interest" description="Disordered" evidence="5">
    <location>
        <begin position="255"/>
        <end position="282"/>
    </location>
</feature>
<feature type="transmembrane region" description="Helical" evidence="6">
    <location>
        <begin position="183"/>
        <end position="206"/>
    </location>
</feature>
<keyword evidence="4 6" id="KW-0472">Membrane</keyword>
<evidence type="ECO:0000256" key="6">
    <source>
        <dbReference type="SAM" id="Phobius"/>
    </source>
</evidence>
<gene>
    <name evidence="7" type="ORF">TrRE_jg3538</name>
</gene>
<dbReference type="GO" id="GO:0016020">
    <property type="term" value="C:membrane"/>
    <property type="evidence" value="ECO:0007669"/>
    <property type="project" value="UniProtKB-SubCell"/>
</dbReference>
<reference evidence="7" key="1">
    <citation type="submission" date="2022-07" db="EMBL/GenBank/DDBJ databases">
        <title>Genome analysis of Parmales, a sister group of diatoms, reveals the evolutionary specialization of diatoms from phago-mixotrophs to photoautotrophs.</title>
        <authorList>
            <person name="Ban H."/>
            <person name="Sato S."/>
            <person name="Yoshikawa S."/>
            <person name="Kazumasa Y."/>
            <person name="Nakamura Y."/>
            <person name="Ichinomiya M."/>
            <person name="Saitoh K."/>
            <person name="Sato N."/>
            <person name="Blanc-Mathieu R."/>
            <person name="Endo H."/>
            <person name="Kuwata A."/>
            <person name="Ogata H."/>
        </authorList>
    </citation>
    <scope>NUCLEOTIDE SEQUENCE</scope>
</reference>
<feature type="transmembrane region" description="Helical" evidence="6">
    <location>
        <begin position="218"/>
        <end position="235"/>
    </location>
</feature>
<feature type="transmembrane region" description="Helical" evidence="6">
    <location>
        <begin position="119"/>
        <end position="140"/>
    </location>
</feature>
<dbReference type="PANTHER" id="PTHR12570:SF9">
    <property type="entry name" value="MAGNESIUM TRANSPORTER NIPA8-RELATED"/>
    <property type="match status" value="1"/>
</dbReference>
<name>A0A9W6ZSR5_9STRA</name>
<keyword evidence="2 6" id="KW-0812">Transmembrane</keyword>
<feature type="transmembrane region" description="Helical" evidence="6">
    <location>
        <begin position="152"/>
        <end position="171"/>
    </location>
</feature>
<keyword evidence="8" id="KW-1185">Reference proteome</keyword>
<dbReference type="Pfam" id="PF05653">
    <property type="entry name" value="Mg_trans_NIPA"/>
    <property type="match status" value="2"/>
</dbReference>
<evidence type="ECO:0000313" key="7">
    <source>
        <dbReference type="EMBL" id="GMH55935.1"/>
    </source>
</evidence>
<feature type="transmembrane region" description="Helical" evidence="6">
    <location>
        <begin position="27"/>
        <end position="48"/>
    </location>
</feature>
<evidence type="ECO:0000256" key="4">
    <source>
        <dbReference type="ARBA" id="ARBA00023136"/>
    </source>
</evidence>
<accession>A0A9W6ZSR5</accession>
<evidence type="ECO:0000256" key="5">
    <source>
        <dbReference type="SAM" id="MobiDB-lite"/>
    </source>
</evidence>
<dbReference type="OrthoDB" id="195444at2759"/>
<comment type="caution">
    <text evidence="7">The sequence shown here is derived from an EMBL/GenBank/DDBJ whole genome shotgun (WGS) entry which is preliminary data.</text>
</comment>
<feature type="compositionally biased region" description="Basic and acidic residues" evidence="5">
    <location>
        <begin position="334"/>
        <end position="354"/>
    </location>
</feature>
<dbReference type="SUPFAM" id="SSF103481">
    <property type="entry name" value="Multidrug resistance efflux transporter EmrE"/>
    <property type="match status" value="1"/>
</dbReference>
<evidence type="ECO:0000256" key="1">
    <source>
        <dbReference type="ARBA" id="ARBA00004141"/>
    </source>
</evidence>
<sequence>MKLGHNKSLELQASSSVAETAPKKHPIWFIGTFFFVGGSLLNFVSFGFAAQSLLAALGSAQFISNVFFGKVVLGEDVTRFTLLATGIIILGNAIVVNFSSHTSVVYTADDLISFYDADFNGYAASMIAACIGARFIYGKLDERVKSGESQLGNWFTYFVVVAWLGSTSFWLTRMNTALSMFDGLFIIPVLQVFWTFFSILSGGIYFEEFDSFTPGQMLGFSFGVVVVFVGVYMLAPSPKDHKDIETAAKEMDERETVKLRSPQSNGASPGQQLQANRARGFSWEEDAGKTKTRMVSVWGTTTDPVLLGVMDKDPIKKFEGQIEQQGKRLSQAFRDVRTRSKSNNEDHDHGSNKV</sequence>
<dbReference type="InterPro" id="IPR037185">
    <property type="entry name" value="EmrE-like"/>
</dbReference>
<proteinExistence type="predicted"/>
<evidence type="ECO:0000256" key="3">
    <source>
        <dbReference type="ARBA" id="ARBA00022989"/>
    </source>
</evidence>
<dbReference type="Proteomes" id="UP001165082">
    <property type="component" value="Unassembled WGS sequence"/>
</dbReference>
<evidence type="ECO:0008006" key="9">
    <source>
        <dbReference type="Google" id="ProtNLM"/>
    </source>
</evidence>
<dbReference type="AlphaFoldDB" id="A0A9W6ZSR5"/>
<keyword evidence="3 6" id="KW-1133">Transmembrane helix</keyword>
<evidence type="ECO:0000313" key="8">
    <source>
        <dbReference type="Proteomes" id="UP001165082"/>
    </source>
</evidence>
<evidence type="ECO:0000256" key="2">
    <source>
        <dbReference type="ARBA" id="ARBA00022692"/>
    </source>
</evidence>
<dbReference type="PANTHER" id="PTHR12570">
    <property type="match status" value="1"/>
</dbReference>
<organism evidence="7 8">
    <name type="scientific">Triparma retinervis</name>
    <dbReference type="NCBI Taxonomy" id="2557542"/>
    <lineage>
        <taxon>Eukaryota</taxon>
        <taxon>Sar</taxon>
        <taxon>Stramenopiles</taxon>
        <taxon>Ochrophyta</taxon>
        <taxon>Bolidophyceae</taxon>
        <taxon>Parmales</taxon>
        <taxon>Triparmaceae</taxon>
        <taxon>Triparma</taxon>
    </lineage>
</organism>
<dbReference type="EMBL" id="BRXZ01002163">
    <property type="protein sequence ID" value="GMH55935.1"/>
    <property type="molecule type" value="Genomic_DNA"/>
</dbReference>
<feature type="region of interest" description="Disordered" evidence="5">
    <location>
        <begin position="322"/>
        <end position="354"/>
    </location>
</feature>
<protein>
    <recommendedName>
        <fullName evidence="9">Magnesium transporter</fullName>
    </recommendedName>
</protein>
<feature type="compositionally biased region" description="Polar residues" evidence="5">
    <location>
        <begin position="261"/>
        <end position="275"/>
    </location>
</feature>